<protein>
    <submittedName>
        <fullName evidence="10">GCIP domain-containing protein</fullName>
    </submittedName>
</protein>
<dbReference type="GO" id="GO:0005634">
    <property type="term" value="C:nucleus"/>
    <property type="evidence" value="ECO:0007669"/>
    <property type="project" value="UniProtKB-SubCell"/>
</dbReference>
<dbReference type="Proteomes" id="UP001237642">
    <property type="component" value="Unassembled WGS sequence"/>
</dbReference>
<reference evidence="10" key="2">
    <citation type="submission" date="2023-05" db="EMBL/GenBank/DDBJ databases">
        <authorList>
            <person name="Schelkunov M.I."/>
        </authorList>
    </citation>
    <scope>NUCLEOTIDE SEQUENCE</scope>
    <source>
        <strain evidence="10">Hsosn_3</strain>
        <tissue evidence="10">Leaf</tissue>
    </source>
</reference>
<name>A0AAD8IS07_9APIA</name>
<comment type="caution">
    <text evidence="10">The sequence shown here is derived from an EMBL/GenBank/DDBJ whole genome shotgun (WGS) entry which is preliminary data.</text>
</comment>
<dbReference type="InterPro" id="IPR049318">
    <property type="entry name" value="GCIP_C"/>
</dbReference>
<comment type="similarity">
    <text evidence="3">Belongs to the CCNDBP1 family.</text>
</comment>
<sequence>MGKAKERELLNRILGEHLNNIHETLQALDQTAESSLEKVSWDEVIKMGEQVSKQATLVGMLWTGVAPEVKALEENMASYFNILQGFLLLSHGSTVGAGPTLSSYVNTSMKLVIDCSFRLWKESVSSYGSHSQEHKRSVPQLVGAVWDACTALKKTPATNIMAIGRAITQVAVPMKDVLREMKELKPSSSDSAEASDEASVNEESEPRDSDNSDDGDMGNDLSPEEMKVAQFALAVVSDMLVVLKELIRTVTLFKKEDPDGSGNYVDSLEKLLKLCQGIGIQIDELGACLYPPQEHPAIGTASKKISGMIDEMLVELDKLNVPRESFSQACTDSKRSLGQLGSELDNFTATEVLAKIENLDLTS</sequence>
<dbReference type="Pfam" id="PF20936">
    <property type="entry name" value="GCIP_C"/>
    <property type="match status" value="1"/>
</dbReference>
<dbReference type="InterPro" id="IPR026907">
    <property type="entry name" value="GCIP-like"/>
</dbReference>
<dbReference type="PANTHER" id="PTHR15492">
    <property type="entry name" value="CYCLIN D1-BINDING PROTEIN 1"/>
    <property type="match status" value="1"/>
</dbReference>
<reference evidence="10" key="1">
    <citation type="submission" date="2023-02" db="EMBL/GenBank/DDBJ databases">
        <title>Genome of toxic invasive species Heracleum sosnowskyi carries increased number of genes despite the absence of recent whole-genome duplications.</title>
        <authorList>
            <person name="Schelkunov M."/>
            <person name="Shtratnikova V."/>
            <person name="Makarenko M."/>
            <person name="Klepikova A."/>
            <person name="Omelchenko D."/>
            <person name="Novikova G."/>
            <person name="Obukhova E."/>
            <person name="Bogdanov V."/>
            <person name="Penin A."/>
            <person name="Logacheva M."/>
        </authorList>
    </citation>
    <scope>NUCLEOTIDE SEQUENCE</scope>
    <source>
        <strain evidence="10">Hsosn_3</strain>
        <tissue evidence="10">Leaf</tissue>
    </source>
</reference>
<feature type="compositionally biased region" description="Acidic residues" evidence="7">
    <location>
        <begin position="193"/>
        <end position="203"/>
    </location>
</feature>
<dbReference type="Gene3D" id="1.20.1410.10">
    <property type="entry name" value="I/LWEQ domain"/>
    <property type="match status" value="1"/>
</dbReference>
<feature type="domain" description="Cyclin-D1-binding protein 1-like C-terminal" evidence="9">
    <location>
        <begin position="213"/>
        <end position="313"/>
    </location>
</feature>
<evidence type="ECO:0000256" key="3">
    <source>
        <dbReference type="ARBA" id="ARBA00008940"/>
    </source>
</evidence>
<feature type="domain" description="Cyclin-D1-binding protein 1-like N-terminal" evidence="8">
    <location>
        <begin position="43"/>
        <end position="186"/>
    </location>
</feature>
<keyword evidence="11" id="KW-1185">Reference proteome</keyword>
<evidence type="ECO:0000313" key="10">
    <source>
        <dbReference type="EMBL" id="KAK1390029.1"/>
    </source>
</evidence>
<evidence type="ECO:0000313" key="11">
    <source>
        <dbReference type="Proteomes" id="UP001237642"/>
    </source>
</evidence>
<accession>A0AAD8IS07</accession>
<keyword evidence="6" id="KW-0131">Cell cycle</keyword>
<keyword evidence="4" id="KW-0963">Cytoplasm</keyword>
<evidence type="ECO:0000259" key="8">
    <source>
        <dbReference type="Pfam" id="PF13324"/>
    </source>
</evidence>
<organism evidence="10 11">
    <name type="scientific">Heracleum sosnowskyi</name>
    <dbReference type="NCBI Taxonomy" id="360622"/>
    <lineage>
        <taxon>Eukaryota</taxon>
        <taxon>Viridiplantae</taxon>
        <taxon>Streptophyta</taxon>
        <taxon>Embryophyta</taxon>
        <taxon>Tracheophyta</taxon>
        <taxon>Spermatophyta</taxon>
        <taxon>Magnoliopsida</taxon>
        <taxon>eudicotyledons</taxon>
        <taxon>Gunneridae</taxon>
        <taxon>Pentapetalae</taxon>
        <taxon>asterids</taxon>
        <taxon>campanulids</taxon>
        <taxon>Apiales</taxon>
        <taxon>Apiaceae</taxon>
        <taxon>Apioideae</taxon>
        <taxon>apioid superclade</taxon>
        <taxon>Tordylieae</taxon>
        <taxon>Tordyliinae</taxon>
        <taxon>Heracleum</taxon>
    </lineage>
</organism>
<dbReference type="AlphaFoldDB" id="A0AAD8IS07"/>
<feature type="region of interest" description="Disordered" evidence="7">
    <location>
        <begin position="183"/>
        <end position="222"/>
    </location>
</feature>
<dbReference type="Pfam" id="PF13324">
    <property type="entry name" value="GCIP_N"/>
    <property type="match status" value="1"/>
</dbReference>
<dbReference type="GO" id="GO:0005737">
    <property type="term" value="C:cytoplasm"/>
    <property type="evidence" value="ECO:0007669"/>
    <property type="project" value="UniProtKB-SubCell"/>
</dbReference>
<proteinExistence type="inferred from homology"/>
<evidence type="ECO:0000256" key="1">
    <source>
        <dbReference type="ARBA" id="ARBA00004123"/>
    </source>
</evidence>
<dbReference type="PANTHER" id="PTHR15492:SF1">
    <property type="entry name" value="CYCLIN-D1-BINDING PROTEIN 1"/>
    <property type="match status" value="1"/>
</dbReference>
<dbReference type="InterPro" id="IPR049317">
    <property type="entry name" value="GCIP-like_N"/>
</dbReference>
<keyword evidence="5" id="KW-0539">Nucleus</keyword>
<evidence type="ECO:0000256" key="4">
    <source>
        <dbReference type="ARBA" id="ARBA00022490"/>
    </source>
</evidence>
<evidence type="ECO:0000256" key="2">
    <source>
        <dbReference type="ARBA" id="ARBA00004496"/>
    </source>
</evidence>
<comment type="subcellular location">
    <subcellularLocation>
        <location evidence="2">Cytoplasm</location>
    </subcellularLocation>
    <subcellularLocation>
        <location evidence="1">Nucleus</location>
    </subcellularLocation>
</comment>
<evidence type="ECO:0000256" key="5">
    <source>
        <dbReference type="ARBA" id="ARBA00023242"/>
    </source>
</evidence>
<evidence type="ECO:0000259" key="9">
    <source>
        <dbReference type="Pfam" id="PF20936"/>
    </source>
</evidence>
<evidence type="ECO:0000256" key="7">
    <source>
        <dbReference type="SAM" id="MobiDB-lite"/>
    </source>
</evidence>
<dbReference type="EMBL" id="JAUIZM010000004">
    <property type="protein sequence ID" value="KAK1390029.1"/>
    <property type="molecule type" value="Genomic_DNA"/>
</dbReference>
<gene>
    <name evidence="10" type="ORF">POM88_018207</name>
</gene>
<evidence type="ECO:0000256" key="6">
    <source>
        <dbReference type="ARBA" id="ARBA00023306"/>
    </source>
</evidence>